<keyword evidence="1" id="KW-1133">Transmembrane helix</keyword>
<keyword evidence="1" id="KW-0472">Membrane</keyword>
<name>A0A1Q6DSK0_METT1</name>
<evidence type="ECO:0000256" key="1">
    <source>
        <dbReference type="SAM" id="Phobius"/>
    </source>
</evidence>
<feature type="transmembrane region" description="Helical" evidence="1">
    <location>
        <begin position="62"/>
        <end position="82"/>
    </location>
</feature>
<accession>A0A1Q6DSK0</accession>
<sequence length="112" mass="11632">MLSSIMCIIAGLVLLTGVLRVIPAIGGQLEKVGKWLGSFQTIIGLIALVIGIMSLSSLQGMMLVIAGIVLLAGVLSVIPAMGKYLEKLAKILTGFQVPIGIITLIIGIMGFL</sequence>
<dbReference type="Proteomes" id="UP000185744">
    <property type="component" value="Unassembled WGS sequence"/>
</dbReference>
<dbReference type="InParanoid" id="A0A1Q6DSK0"/>
<dbReference type="AlphaFoldDB" id="A0A1Q6DSK0"/>
<evidence type="ECO:0000313" key="3">
    <source>
        <dbReference type="Proteomes" id="UP000185744"/>
    </source>
</evidence>
<gene>
    <name evidence="2" type="ORF">BTN85_1973</name>
</gene>
<feature type="transmembrane region" description="Helical" evidence="1">
    <location>
        <begin position="36"/>
        <end position="55"/>
    </location>
</feature>
<organism evidence="2 3">
    <name type="scientific">Methanohalarchaeum thermophilum</name>
    <dbReference type="NCBI Taxonomy" id="1903181"/>
    <lineage>
        <taxon>Archaea</taxon>
        <taxon>Methanobacteriati</taxon>
        <taxon>Methanobacteriota</taxon>
        <taxon>Methanonatronarchaeia</taxon>
        <taxon>Methanonatronarchaeales</taxon>
        <taxon>Methanonatronarchaeaceae</taxon>
        <taxon>Candidatus Methanohalarchaeum</taxon>
    </lineage>
</organism>
<comment type="caution">
    <text evidence="2">The sequence shown here is derived from an EMBL/GenBank/DDBJ whole genome shotgun (WGS) entry which is preliminary data.</text>
</comment>
<proteinExistence type="predicted"/>
<protein>
    <submittedName>
        <fullName evidence="2">Membrane protein</fullName>
    </submittedName>
</protein>
<dbReference type="EMBL" id="MSDW01000002">
    <property type="protein sequence ID" value="OKY77323.1"/>
    <property type="molecule type" value="Genomic_DNA"/>
</dbReference>
<feature type="transmembrane region" description="Helical" evidence="1">
    <location>
        <begin position="88"/>
        <end position="111"/>
    </location>
</feature>
<keyword evidence="1" id="KW-0812">Transmembrane</keyword>
<evidence type="ECO:0000313" key="2">
    <source>
        <dbReference type="EMBL" id="OKY77323.1"/>
    </source>
</evidence>
<keyword evidence="3" id="KW-1185">Reference proteome</keyword>
<reference evidence="2" key="1">
    <citation type="submission" date="2016-12" db="EMBL/GenBank/DDBJ databases">
        <title>Discovery of methanogenic haloarchaea.</title>
        <authorList>
            <person name="Sorokin D.Y."/>
            <person name="Makarova K.S."/>
            <person name="Abbas B."/>
            <person name="Ferrer M."/>
            <person name="Golyshin P.N."/>
        </authorList>
    </citation>
    <scope>NUCLEOTIDE SEQUENCE [LARGE SCALE GENOMIC DNA]</scope>
    <source>
        <strain evidence="2">HMET1</strain>
    </source>
</reference>